<proteinExistence type="predicted"/>
<dbReference type="Proteomes" id="UP000286415">
    <property type="component" value="Unassembled WGS sequence"/>
</dbReference>
<dbReference type="EMBL" id="NIRI02000042">
    <property type="protein sequence ID" value="KAG5451244.1"/>
    <property type="molecule type" value="Genomic_DNA"/>
</dbReference>
<reference evidence="1 2" key="1">
    <citation type="journal article" date="2018" name="Biotechnol. Adv.">
        <title>Improved genomic resources and new bioinformatic workflow for the carcinogenic parasite Clonorchis sinensis: Biotechnological implications.</title>
        <authorList>
            <person name="Wang D."/>
            <person name="Korhonen P.K."/>
            <person name="Gasser R.B."/>
            <person name="Young N.D."/>
        </authorList>
    </citation>
    <scope>NUCLEOTIDE SEQUENCE [LARGE SCALE GENOMIC DNA]</scope>
    <source>
        <strain evidence="1">Cs-k2</strain>
    </source>
</reference>
<dbReference type="InParanoid" id="A0A419Q8W2"/>
<gene>
    <name evidence="1" type="ORF">CSKR_112844</name>
</gene>
<dbReference type="AlphaFoldDB" id="A0A419Q8W2"/>
<organism evidence="1 2">
    <name type="scientific">Clonorchis sinensis</name>
    <name type="common">Chinese liver fluke</name>
    <dbReference type="NCBI Taxonomy" id="79923"/>
    <lineage>
        <taxon>Eukaryota</taxon>
        <taxon>Metazoa</taxon>
        <taxon>Spiralia</taxon>
        <taxon>Lophotrochozoa</taxon>
        <taxon>Platyhelminthes</taxon>
        <taxon>Trematoda</taxon>
        <taxon>Digenea</taxon>
        <taxon>Opisthorchiida</taxon>
        <taxon>Opisthorchiata</taxon>
        <taxon>Opisthorchiidae</taxon>
        <taxon>Clonorchis</taxon>
    </lineage>
</organism>
<evidence type="ECO:0000313" key="1">
    <source>
        <dbReference type="EMBL" id="KAG5451244.1"/>
    </source>
</evidence>
<comment type="caution">
    <text evidence="1">The sequence shown here is derived from an EMBL/GenBank/DDBJ whole genome shotgun (WGS) entry which is preliminary data.</text>
</comment>
<reference evidence="1 2" key="2">
    <citation type="journal article" date="2021" name="Genomics">
        <title>High-quality reference genome for Clonorchis sinensis.</title>
        <authorList>
            <person name="Young N.D."/>
            <person name="Stroehlein A.J."/>
            <person name="Kinkar L."/>
            <person name="Wang T."/>
            <person name="Sohn W.M."/>
            <person name="Chang B.C.H."/>
            <person name="Kaur P."/>
            <person name="Weisz D."/>
            <person name="Dudchenko O."/>
            <person name="Aiden E.L."/>
            <person name="Korhonen P.K."/>
            <person name="Gasser R.B."/>
        </authorList>
    </citation>
    <scope>NUCLEOTIDE SEQUENCE [LARGE SCALE GENOMIC DNA]</scope>
    <source>
        <strain evidence="1">Cs-k2</strain>
    </source>
</reference>
<accession>A0A419Q8W2</accession>
<protein>
    <submittedName>
        <fullName evidence="1">Uncharacterized protein</fullName>
    </submittedName>
</protein>
<keyword evidence="2" id="KW-1185">Reference proteome</keyword>
<sequence length="190" mass="21462">MLTKKLRRHAEYFALSVSVAKGQRNGNAVSLQVTYLVTDTTSRLQHLCSYKELSSCSYSHHSHLDGRPPVLALLFCSSTVHIQWPCRELNPRHLTCEASVLPLLHQRMLDASEFSRLSRRTCLRLSDVIGVPDRSIASTLFEIPQHIFAKETTHMSAENSSTAHDRLRSSCGSSCRHSPRVSVNRMLYLD</sequence>
<evidence type="ECO:0000313" key="2">
    <source>
        <dbReference type="Proteomes" id="UP000286415"/>
    </source>
</evidence>
<name>A0A419Q8W2_CLOSI</name>